<name>A0A660SF61_UNCT6</name>
<evidence type="ECO:0008006" key="3">
    <source>
        <dbReference type="Google" id="ProtNLM"/>
    </source>
</evidence>
<dbReference type="SUPFAM" id="SSF56935">
    <property type="entry name" value="Porins"/>
    <property type="match status" value="1"/>
</dbReference>
<proteinExistence type="predicted"/>
<dbReference type="Proteomes" id="UP000271125">
    <property type="component" value="Unassembled WGS sequence"/>
</dbReference>
<protein>
    <recommendedName>
        <fullName evidence="3">Outer membrane protein beta-barrel domain-containing protein</fullName>
    </recommendedName>
</protein>
<dbReference type="AlphaFoldDB" id="A0A660SF61"/>
<comment type="caution">
    <text evidence="1">The sequence shown here is derived from an EMBL/GenBank/DDBJ whole genome shotgun (WGS) entry which is preliminary data.</text>
</comment>
<dbReference type="EMBL" id="QNBD01000191">
    <property type="protein sequence ID" value="RKX69449.1"/>
    <property type="molecule type" value="Genomic_DNA"/>
</dbReference>
<organism evidence="1 2">
    <name type="scientific">candidate division TA06 bacterium</name>
    <dbReference type="NCBI Taxonomy" id="2250710"/>
    <lineage>
        <taxon>Bacteria</taxon>
        <taxon>Bacteria division TA06</taxon>
    </lineage>
</organism>
<evidence type="ECO:0000313" key="2">
    <source>
        <dbReference type="Proteomes" id="UP000271125"/>
    </source>
</evidence>
<sequence length="315" mass="35236">IALVKTKEINGGMRMFMGTETEDEGSESYDYSYPFHMKINHISYVMPYQIPNASFKTVFGAGYRTYYDYGYNYLDENDPDYKEETNSHGGFNTLTFGGAVNFNDKFYAGATFNLGIMGGCESVSKYGDEDEEKDKADVSGSFLLLGGRFSPNPKLALGLMYRPGFTYTIKEKYEGGTDKTKIDIPGIIGLSGQYLITDNLLLVAEYQNRAYEDFEESNQSYYDELDNGSALRFGGEYLGSIPVRFGMFMDSQPVTDEDDTAPKSMLGFTGGVGFPMGDVMEIDIYGQYGMLKREGTDWEDSFHSIKLGAAVKYEL</sequence>
<dbReference type="Gene3D" id="2.40.160.60">
    <property type="entry name" value="Outer membrane protein transport protein (OMPP1/FadL/TodX)"/>
    <property type="match status" value="1"/>
</dbReference>
<gene>
    <name evidence="1" type="ORF">DRP43_04380</name>
</gene>
<reference evidence="1 2" key="1">
    <citation type="submission" date="2018-06" db="EMBL/GenBank/DDBJ databases">
        <title>Extensive metabolic versatility and redundancy in microbially diverse, dynamic hydrothermal sediments.</title>
        <authorList>
            <person name="Dombrowski N."/>
            <person name="Teske A."/>
            <person name="Baker B.J."/>
        </authorList>
    </citation>
    <scope>NUCLEOTIDE SEQUENCE [LARGE SCALE GENOMIC DNA]</scope>
    <source>
        <strain evidence="1">B10_G13</strain>
    </source>
</reference>
<feature type="non-terminal residue" evidence="1">
    <location>
        <position position="1"/>
    </location>
</feature>
<evidence type="ECO:0000313" key="1">
    <source>
        <dbReference type="EMBL" id="RKX69449.1"/>
    </source>
</evidence>
<accession>A0A660SF61</accession>